<protein>
    <recommendedName>
        <fullName evidence="3">HTH luxR-type domain-containing protein</fullName>
    </recommendedName>
</protein>
<dbReference type="GO" id="GO:0006355">
    <property type="term" value="P:regulation of DNA-templated transcription"/>
    <property type="evidence" value="ECO:0007669"/>
    <property type="project" value="InterPro"/>
</dbReference>
<sequence length="497" mass="57606">MRGDTNLRINDYLAAFKLISDNLYSVAYVCDSNYTILAVSQKFLDEFLIKSEKEVLGKPFYKCKVPSLEWYSKNHAVLEKQFQEASRENKVYITLDILDYEQISKMYIVHKSPRILCGGITVFHVYLRPFGLPRLEDIIYYTHELDLYSRPLNTVKYKLTPKQRMVLFLFLRNYSYSEISGWMSAFGLQMSSARVTEHLTTLKNIFGAKNSNDLRTLAIQYGYHSEMPAGFLPNGAYCIENHLTEIKGQNDYPLLLSDINIGYKYLPNELISLSSEVVIFDDQRLNESLESKLFQSFYTSSSEMAGLFNKDGKVLLVTIKMVNELSRNFTNLQEIIIQNHPRLSGSEPNIFLDVQISGKIYLLQMQLLGSYVHIQIRKYVMPTVHRLMIEVFNIFPMPKISLPEHMRVTNRQHQVLFFYARNYSYSKVATILTELGYPISPHTINEHLETLKTMFNVTNKSQLIDIALVIGYALIPHSILKHQVCKLVNTDIHKWIC</sequence>
<dbReference type="Proteomes" id="UP000236655">
    <property type="component" value="Chromosome"/>
</dbReference>
<name>A0A2I7N7P6_9NEIS</name>
<proteinExistence type="predicted"/>
<evidence type="ECO:0008006" key="3">
    <source>
        <dbReference type="Google" id="ProtNLM"/>
    </source>
</evidence>
<dbReference type="OrthoDB" id="9758570at2"/>
<gene>
    <name evidence="1" type="ORF">CUN60_09335</name>
</gene>
<evidence type="ECO:0000313" key="1">
    <source>
        <dbReference type="EMBL" id="AUR52491.1"/>
    </source>
</evidence>
<reference evidence="2" key="1">
    <citation type="submission" date="2017-11" db="EMBL/GenBank/DDBJ databases">
        <authorList>
            <person name="Chan K.G."/>
            <person name="Lee L.S."/>
        </authorList>
    </citation>
    <scope>NUCLEOTIDE SEQUENCE [LARGE SCALE GENOMIC DNA]</scope>
    <source>
        <strain evidence="2">DSM 100970</strain>
    </source>
</reference>
<dbReference type="GO" id="GO:0003677">
    <property type="term" value="F:DNA binding"/>
    <property type="evidence" value="ECO:0007669"/>
    <property type="project" value="InterPro"/>
</dbReference>
<dbReference type="RefSeq" id="WP_102951782.1">
    <property type="nucleotide sequence ID" value="NZ_CP024847.1"/>
</dbReference>
<dbReference type="AlphaFoldDB" id="A0A2I7N7P6"/>
<organism evidence="1 2">
    <name type="scientific">Aquella oligotrophica</name>
    <dbReference type="NCBI Taxonomy" id="2067065"/>
    <lineage>
        <taxon>Bacteria</taxon>
        <taxon>Pseudomonadati</taxon>
        <taxon>Pseudomonadota</taxon>
        <taxon>Betaproteobacteria</taxon>
        <taxon>Neisseriales</taxon>
        <taxon>Neisseriaceae</taxon>
        <taxon>Aquella</taxon>
    </lineage>
</organism>
<dbReference type="InterPro" id="IPR016032">
    <property type="entry name" value="Sig_transdc_resp-reg_C-effctor"/>
</dbReference>
<dbReference type="KEGG" id="nba:CUN60_09335"/>
<evidence type="ECO:0000313" key="2">
    <source>
        <dbReference type="Proteomes" id="UP000236655"/>
    </source>
</evidence>
<dbReference type="EMBL" id="CP024847">
    <property type="protein sequence ID" value="AUR52491.1"/>
    <property type="molecule type" value="Genomic_DNA"/>
</dbReference>
<dbReference type="Gene3D" id="1.10.10.10">
    <property type="entry name" value="Winged helix-like DNA-binding domain superfamily/Winged helix DNA-binding domain"/>
    <property type="match status" value="2"/>
</dbReference>
<dbReference type="InterPro" id="IPR036388">
    <property type="entry name" value="WH-like_DNA-bd_sf"/>
</dbReference>
<keyword evidence="2" id="KW-1185">Reference proteome</keyword>
<dbReference type="SUPFAM" id="SSF46894">
    <property type="entry name" value="C-terminal effector domain of the bipartite response regulators"/>
    <property type="match status" value="2"/>
</dbReference>
<accession>A0A2I7N7P6</accession>